<gene>
    <name evidence="2" type="ORF">FIV46_11165</name>
</gene>
<dbReference type="GO" id="GO:0031543">
    <property type="term" value="F:peptidyl-proline dioxygenase activity"/>
    <property type="evidence" value="ECO:0007669"/>
    <property type="project" value="TreeGrafter"/>
</dbReference>
<dbReference type="OrthoDB" id="9783171at2"/>
<dbReference type="Gene3D" id="2.60.120.620">
    <property type="entry name" value="q2cbj1_9rhob like domain"/>
    <property type="match status" value="1"/>
</dbReference>
<dbReference type="AlphaFoldDB" id="A0A501PHM7"/>
<reference evidence="3" key="1">
    <citation type="submission" date="2019-06" db="EMBL/GenBank/DDBJ databases">
        <title>The complete genome of Emcibacter congregatus ZYLT.</title>
        <authorList>
            <person name="Zhao Z."/>
        </authorList>
    </citation>
    <scope>NUCLEOTIDE SEQUENCE [LARGE SCALE GENOMIC DNA]</scope>
    <source>
        <strain evidence="3">MCCC 1A06723</strain>
    </source>
</reference>
<dbReference type="GO" id="GO:0005737">
    <property type="term" value="C:cytoplasm"/>
    <property type="evidence" value="ECO:0007669"/>
    <property type="project" value="TreeGrafter"/>
</dbReference>
<evidence type="ECO:0000313" key="3">
    <source>
        <dbReference type="Proteomes" id="UP000319148"/>
    </source>
</evidence>
<dbReference type="InterPro" id="IPR051842">
    <property type="entry name" value="uS12_prolyl_hydroxylase"/>
</dbReference>
<dbReference type="GO" id="GO:0006449">
    <property type="term" value="P:regulation of translational termination"/>
    <property type="evidence" value="ECO:0007669"/>
    <property type="project" value="TreeGrafter"/>
</dbReference>
<accession>A0A501PHM7</accession>
<sequence length="252" mass="29080">MCNNNRDMNMTDIVENWMSDDLDADAIGQALQQKTRMVIPNFLRSDVADQLYDCLDREVPWEAAYRQGETDKSVPLAELGRLSPREQQQLVNGIVAQAQGEYQFFYNRYPIVEAYIAGKNPHLILNRFIEFWNSAYILDFIRKITGDTSIRKGEGQATAYLPGHFLMYHSDQGKDTRTDDRRYAFVLNLTKDWQSHWGGLLQFVEAGRVTETFVPGYNNLSIFKVPQGHQVSYVTPFATRPRYGITGWFRAD</sequence>
<dbReference type="Pfam" id="PF13661">
    <property type="entry name" value="2OG-FeII_Oxy_4"/>
    <property type="match status" value="1"/>
</dbReference>
<proteinExistence type="predicted"/>
<dbReference type="Proteomes" id="UP000319148">
    <property type="component" value="Unassembled WGS sequence"/>
</dbReference>
<dbReference type="PANTHER" id="PTHR12117:SF0">
    <property type="entry name" value="PROLYL 3-HYDROXYLASE OGFOD1"/>
    <property type="match status" value="1"/>
</dbReference>
<dbReference type="EMBL" id="VFIY01000014">
    <property type="protein sequence ID" value="TPD59346.1"/>
    <property type="molecule type" value="Genomic_DNA"/>
</dbReference>
<dbReference type="PANTHER" id="PTHR12117">
    <property type="entry name" value="HISTONE ACETYLTRANSFERASE COMPLEX"/>
    <property type="match status" value="1"/>
</dbReference>
<keyword evidence="3" id="KW-1185">Reference proteome</keyword>
<comment type="caution">
    <text evidence="2">The sequence shown here is derived from an EMBL/GenBank/DDBJ whole genome shotgun (WGS) entry which is preliminary data.</text>
</comment>
<organism evidence="2 3">
    <name type="scientific">Emcibacter nanhaiensis</name>
    <dbReference type="NCBI Taxonomy" id="1505037"/>
    <lineage>
        <taxon>Bacteria</taxon>
        <taxon>Pseudomonadati</taxon>
        <taxon>Pseudomonadota</taxon>
        <taxon>Alphaproteobacteria</taxon>
        <taxon>Emcibacterales</taxon>
        <taxon>Emcibacteraceae</taxon>
        <taxon>Emcibacter</taxon>
    </lineage>
</organism>
<feature type="domain" description="Prolyl 3,4-dihydroxylase TPA1/OFD1 N-terminal" evidence="1">
    <location>
        <begin position="156"/>
        <end position="250"/>
    </location>
</feature>
<dbReference type="InterPro" id="IPR039558">
    <property type="entry name" value="TPA1/OFD1_N"/>
</dbReference>
<evidence type="ECO:0000259" key="1">
    <source>
        <dbReference type="Pfam" id="PF13661"/>
    </source>
</evidence>
<name>A0A501PHM7_9PROT</name>
<evidence type="ECO:0000313" key="2">
    <source>
        <dbReference type="EMBL" id="TPD59346.1"/>
    </source>
</evidence>
<protein>
    <recommendedName>
        <fullName evidence="1">Prolyl 3,4-dihydroxylase TPA1/OFD1 N-terminal domain-containing protein</fullName>
    </recommendedName>
</protein>